<feature type="region of interest" description="Disordered" evidence="1">
    <location>
        <begin position="55"/>
        <end position="78"/>
    </location>
</feature>
<gene>
    <name evidence="2" type="ORF">DFH07DRAFT_775825</name>
</gene>
<dbReference type="EMBL" id="JARJLG010000091">
    <property type="protein sequence ID" value="KAJ7748207.1"/>
    <property type="molecule type" value="Genomic_DNA"/>
</dbReference>
<dbReference type="Proteomes" id="UP001215280">
    <property type="component" value="Unassembled WGS sequence"/>
</dbReference>
<protein>
    <submittedName>
        <fullName evidence="2">Uncharacterized protein</fullName>
    </submittedName>
</protein>
<dbReference type="AlphaFoldDB" id="A0AAD7IRQ6"/>
<evidence type="ECO:0000313" key="2">
    <source>
        <dbReference type="EMBL" id="KAJ7748207.1"/>
    </source>
</evidence>
<comment type="caution">
    <text evidence="2">The sequence shown here is derived from an EMBL/GenBank/DDBJ whole genome shotgun (WGS) entry which is preliminary data.</text>
</comment>
<proteinExistence type="predicted"/>
<accession>A0AAD7IRQ6</accession>
<sequence>MADGVGALRIRITAPKCPWVDRIPSIKYTGAGAPLKIRITFKLWQPTARAGDTLIASQPSRSQRLSEGSENCPSTSASSRNNTYAILYATNDSQGTQLCMICSRVSKSDMVLRAECGFSNNGSGDMSRTGIVEVNQEWLIYVLLHKTDFLASKSRLAGAGNPRVAVAAGNTLKHQEAVPFESGGPGFDPAFAVGLSRFQFTSYRESRLAQETFP</sequence>
<evidence type="ECO:0000256" key="1">
    <source>
        <dbReference type="SAM" id="MobiDB-lite"/>
    </source>
</evidence>
<keyword evidence="3" id="KW-1185">Reference proteome</keyword>
<organism evidence="2 3">
    <name type="scientific">Mycena maculata</name>
    <dbReference type="NCBI Taxonomy" id="230809"/>
    <lineage>
        <taxon>Eukaryota</taxon>
        <taxon>Fungi</taxon>
        <taxon>Dikarya</taxon>
        <taxon>Basidiomycota</taxon>
        <taxon>Agaricomycotina</taxon>
        <taxon>Agaricomycetes</taxon>
        <taxon>Agaricomycetidae</taxon>
        <taxon>Agaricales</taxon>
        <taxon>Marasmiineae</taxon>
        <taxon>Mycenaceae</taxon>
        <taxon>Mycena</taxon>
    </lineage>
</organism>
<evidence type="ECO:0000313" key="3">
    <source>
        <dbReference type="Proteomes" id="UP001215280"/>
    </source>
</evidence>
<name>A0AAD7IRQ6_9AGAR</name>
<reference evidence="2" key="1">
    <citation type="submission" date="2023-03" db="EMBL/GenBank/DDBJ databases">
        <title>Massive genome expansion in bonnet fungi (Mycena s.s.) driven by repeated elements and novel gene families across ecological guilds.</title>
        <authorList>
            <consortium name="Lawrence Berkeley National Laboratory"/>
            <person name="Harder C.B."/>
            <person name="Miyauchi S."/>
            <person name="Viragh M."/>
            <person name="Kuo A."/>
            <person name="Thoen E."/>
            <person name="Andreopoulos B."/>
            <person name="Lu D."/>
            <person name="Skrede I."/>
            <person name="Drula E."/>
            <person name="Henrissat B."/>
            <person name="Morin E."/>
            <person name="Kohler A."/>
            <person name="Barry K."/>
            <person name="LaButti K."/>
            <person name="Morin E."/>
            <person name="Salamov A."/>
            <person name="Lipzen A."/>
            <person name="Mereny Z."/>
            <person name="Hegedus B."/>
            <person name="Baldrian P."/>
            <person name="Stursova M."/>
            <person name="Weitz H."/>
            <person name="Taylor A."/>
            <person name="Grigoriev I.V."/>
            <person name="Nagy L.G."/>
            <person name="Martin F."/>
            <person name="Kauserud H."/>
        </authorList>
    </citation>
    <scope>NUCLEOTIDE SEQUENCE</scope>
    <source>
        <strain evidence="2">CBHHK188m</strain>
    </source>
</reference>